<gene>
    <name evidence="2" type="ORF">Prudu_007311</name>
</gene>
<organism evidence="2">
    <name type="scientific">Prunus dulcis</name>
    <name type="common">Almond</name>
    <name type="synonym">Amygdalus dulcis</name>
    <dbReference type="NCBI Taxonomy" id="3755"/>
    <lineage>
        <taxon>Eukaryota</taxon>
        <taxon>Viridiplantae</taxon>
        <taxon>Streptophyta</taxon>
        <taxon>Embryophyta</taxon>
        <taxon>Tracheophyta</taxon>
        <taxon>Spermatophyta</taxon>
        <taxon>Magnoliopsida</taxon>
        <taxon>eudicotyledons</taxon>
        <taxon>Gunneridae</taxon>
        <taxon>Pentapetalae</taxon>
        <taxon>rosids</taxon>
        <taxon>fabids</taxon>
        <taxon>Rosales</taxon>
        <taxon>Rosaceae</taxon>
        <taxon>Amygdaloideae</taxon>
        <taxon>Amygdaleae</taxon>
        <taxon>Prunus</taxon>
    </lineage>
</organism>
<proteinExistence type="predicted"/>
<protein>
    <submittedName>
        <fullName evidence="2">Uncharacterized protein</fullName>
    </submittedName>
</protein>
<dbReference type="EMBL" id="AP019298">
    <property type="protein sequence ID" value="BBG98018.1"/>
    <property type="molecule type" value="Genomic_DNA"/>
</dbReference>
<reference evidence="2" key="1">
    <citation type="journal article" date="2019" name="Science">
        <title>Mutation of a bHLH transcription factor allowed almond domestication.</title>
        <authorList>
            <person name="Sanchez-Perez R."/>
            <person name="Pavan S."/>
            <person name="Mazzeo R."/>
            <person name="Moldovan C."/>
            <person name="Aiese Cigliano R."/>
            <person name="Del Cueto J."/>
            <person name="Ricciardi F."/>
            <person name="Lotti C."/>
            <person name="Ricciardi L."/>
            <person name="Dicenta F."/>
            <person name="Lopez-Marques R.L."/>
            <person name="Lindberg Moller B."/>
        </authorList>
    </citation>
    <scope>NUCLEOTIDE SEQUENCE</scope>
</reference>
<feature type="compositionally biased region" description="Low complexity" evidence="1">
    <location>
        <begin position="209"/>
        <end position="225"/>
    </location>
</feature>
<evidence type="ECO:0000256" key="1">
    <source>
        <dbReference type="SAM" id="MobiDB-lite"/>
    </source>
</evidence>
<name>A0A4Y1R1N7_PRUDU</name>
<dbReference type="PANTHER" id="PTHR33356:SF17">
    <property type="entry name" value="TPX2 CENTRAL DOMAIN-CONTAINING PROTEIN"/>
    <property type="match status" value="1"/>
</dbReference>
<feature type="compositionally biased region" description="Low complexity" evidence="1">
    <location>
        <begin position="75"/>
        <end position="94"/>
    </location>
</feature>
<feature type="compositionally biased region" description="Polar residues" evidence="1">
    <location>
        <begin position="110"/>
        <end position="128"/>
    </location>
</feature>
<evidence type="ECO:0000313" key="2">
    <source>
        <dbReference type="EMBL" id="BBG98018.1"/>
    </source>
</evidence>
<feature type="region of interest" description="Disordered" evidence="1">
    <location>
        <begin position="205"/>
        <end position="226"/>
    </location>
</feature>
<accession>A0A4Y1R1N7</accession>
<dbReference type="PANTHER" id="PTHR33356">
    <property type="entry name" value="TIP41-LIKE PROTEIN"/>
    <property type="match status" value="1"/>
</dbReference>
<sequence>MLSQIHPETLIKAACLPLLLAHMAESRDDPEFYLPTHFLTDDVVLHNMDDNSFHQNGVGSVARFPTEFPYEFDSSDSNSALSSPVESVVGSTETESSDEEDFLSGLTRRLAQSSLQQTHQTQKLSVPNFNKDKPEWVMAGSPQSTLSGIGSWSSNGSPTGPSSQVPSPPMTPFGAQNDTWDLIYAAAGQVARLKMTNGVEGATKFSNHSRGLLGPPRSPSPSSLPCVKNPTPGLCSSQSFNQFQHVRQNQVLNKPQCSAAWGKQGQLPWSAYQQQQQQIQSRGRSIPGYESGRCGHGVSLPQSAWPPLQVQQHQNQHPQRNNASVRPILPNGSNIKRECAGTGVFLPRRYTNPAPEPRKKAGCPTVLLPAKVVQALNLNFEDINSQAPPRFNSGLAPDHEALLARRNALLLSKGLGIKARGATEL</sequence>
<dbReference type="AlphaFoldDB" id="A0A4Y1R1N7"/>
<feature type="compositionally biased region" description="Polar residues" evidence="1">
    <location>
        <begin position="141"/>
        <end position="165"/>
    </location>
</feature>
<feature type="region of interest" description="Disordered" evidence="1">
    <location>
        <begin position="72"/>
        <end position="168"/>
    </location>
</feature>